<feature type="transmembrane region" description="Helical" evidence="2">
    <location>
        <begin position="1247"/>
        <end position="1269"/>
    </location>
</feature>
<evidence type="ECO:0000256" key="2">
    <source>
        <dbReference type="SAM" id="Phobius"/>
    </source>
</evidence>
<sequence length="2358" mass="258218">MLVLLLISSMVALSIAQAPLTCEAGCPAVAATSANDSSSSSSSSGSRSSDFYVVRREWLSHHIASSLYAAVVSQHLNLTVGCVGRSWEASHSNDDVGDMRKGCYQVDVEVWPQHEHESEDGDAVGTLDGGQVSYRGTRGLFFPRALANRFPEQHLEYWRMHATANSSSAALGYFQTTTDPSCCVSSSNGGNGTSDSDEGEVMRAECECQVVYASPFLDRGGELGRMLRELGIPAFVEYVGGGGGNGTTFEEEMERLLLGWEEAFNQTADAGDTLPAAPLFEYVWPDPLTDPLTSPLPLQELLLPPPPPSCADKLDHHHHRHEFQSRDDDQQGEGEGEGGKGANPLCSYQVRVLRKEASEMLLREFPEANFVLNKMALTAADMQLLMKRVHGLMAADVDVDRDTAVDRSVKEWVDAHPTLVRSWLPSSCSSQGLVFSPLDASCRAGCPLGTQPWGLLECRACPPGTYRDDIELAACLPCPPGTYHNASLSEPACAQCPLGTFSVGEGQGTCVQCRGGQGLACNEMAVGVRPGYRLLEPIRTRTGGEVALVVAPCPVKEACLASQWCDADSIDQGICTPSKDQLQATHGHGTEHRMVDVPKLDDQFQACAEHYRGNLCSSCSDGSTRLLQGQCVACAELLGRWDHVLISVSVVIFLVLCLCFVFINLRKNRGNQINGALGKIFLNYLHLVSLAFSAAAFDFGALFPSYVDAARIAGNATLQPDRMLYLGCLFQYLGYEPQVLPQINLVIAFVAPFVITGVANVVAYCCPGDDADEDDAAGHKKEDYRQPMTPPGVVPPKDDSFHQPSTSLTNVNTSHGSSVNNPPSTNRNPDDVPTSQEDGNLTHTKDTEAQPALAPPAAPVRAPRGGFRKFSLQAVQALQAVASPPAKVGSPGSPPMSPGGGENPDQPAHVRRGGRKASVRGWQGENLFRPGIEVDSVMTNATDVASVGLEVGYASQMMADLDFDGLRSSLVSSSRPNYDSNTFVDSTPLGFPAKPKEEDSPPPSPPPSPPSQQGGVDLAKLRRAIETRKTRQQLEVQTSEEHDATTIVTSGGDPASTPGGQERDSLQDVTSSKQSAAATAATGTTTPTGSASHSYGFGSSDSVSRKPPPRIVEEVGEHMAEMPPQERSWIKRVGDQNKMFLEKSHENAAMMAKALKKGIVWSIGLSIRVTMRLIALTTLDLFANRIAMILMLIFHPVIIKTYLDSISCVELLPEGTASLAPDANRWFMKTNLDRICPMASGVFEWDFWLASAGLLIWGILFPLFGFILIGVRQEAILIHAEERARFGFMINGYREDFYHWECVQLLRKVILLVCLALPYGNEFRAFWMLVFGVVFLSFQLVFQPYDDRHHNMFNRLEQWSLVNFVVTLFAAIFWSLRAFSDTYDADALNQGFEALGGGATPSSTIAAQIILALVTFLQTFFMAFFAWAFLRTNITPLREWRSLGGRLCHKMEMTEEGFLKIQDLKLWEKRQFAKAIANAVVQLVGHPKIVWFDPADLRDTLKSAFRRHQEFPHERHATGLGKLLDRVLNARNERYESRLRFVEQVRKKFSSASLPTSSASSWGGCWGSCATRWRLCWQGALKCITCKTYGKDRAGSNDSPHHLTNSQTLKSLYKSYVSGRSDTSLPQDLAVQIETDPEDDPHRPILRHLFMCDRCRTIRRGISFVCSMPDCGYRVCRTCMPTLWSDWTDKRTDSNDTVGGDFPRELDGREPHVHITQNHHPTMLVLERQSELGMTVEELQRRLWEVPTRKKKLKNQQEAEPRFRRISRTRTADLTEAGLRYQYTVTPLPPPIPREERHQQQATSTNLKHKTTKLTTHRAASIRHKPTRQASDETVDHHSTAHNGHAAGGPPTITISQVNNAISNITNNNNDSTNGNNLYVASLTRPANNHQPNSQVNIFSHPNMFSQPLTTKAGRPVPVPASIWREQLRDLDETIRQGLPLSQPPPMSLDLTAAPRGNVNSLKNLLAPPMRERPDRLMARRTERWEREREREVPSPRPLQLALASGPTPAPSLLPGGGEEPSSSIDPRMADMFAQIQIQHHSHVSRDSVDSRRSSHRSTHRTSSKGPGENSNLSQPSSIPSRPPSPSASSRGGPPSDIDNDTTDRDIKSTPEPSIPTSSMVMAGQLRPHTGGKYKVRADVRREREALPPAFRFTAEGPLGGTPSAPPAPIPPHIPSGTIGPPATSSEGLPTPDPHERPSAPAHRQHRRQPHSGRRNRGYVLDIQEAYALRMGAVEDVHGGPAEGGDGGDGADDMNMADVMERGVGVGEGEGGGASSADGGLGLGAGVMAAHHMATPELIMRHSQQRGGIWCMPCVHWQEMMRQAALRQADDGQDSDEESQWLKSVPVCEACMRSRAMS</sequence>
<dbReference type="InterPro" id="IPR009030">
    <property type="entry name" value="Growth_fac_rcpt_cys_sf"/>
</dbReference>
<gene>
    <name evidence="5" type="ORF">Vbra_22028</name>
</gene>
<feature type="region of interest" description="Disordered" evidence="1">
    <location>
        <begin position="2040"/>
        <end position="2219"/>
    </location>
</feature>
<dbReference type="PANTHER" id="PTHR11319">
    <property type="entry name" value="G PROTEIN-COUPLED RECEPTOR-RELATED"/>
    <property type="match status" value="1"/>
</dbReference>
<feature type="transmembrane region" description="Helical" evidence="2">
    <location>
        <begin position="1325"/>
        <end position="1342"/>
    </location>
</feature>
<feature type="region of interest" description="Disordered" evidence="1">
    <location>
        <begin position="295"/>
        <end position="343"/>
    </location>
</feature>
<dbReference type="SMART" id="SM01411">
    <property type="entry name" value="Ephrin_rec_like"/>
    <property type="match status" value="1"/>
</dbReference>
<feature type="compositionally biased region" description="Polar residues" evidence="1">
    <location>
        <begin position="802"/>
        <end position="842"/>
    </location>
</feature>
<dbReference type="Pfam" id="PF07699">
    <property type="entry name" value="Ephrin_rec_like"/>
    <property type="match status" value="1"/>
</dbReference>
<evidence type="ECO:0000259" key="4">
    <source>
        <dbReference type="Pfam" id="PF07699"/>
    </source>
</evidence>
<feature type="signal peptide" evidence="3">
    <location>
        <begin position="1"/>
        <end position="16"/>
    </location>
</feature>
<feature type="compositionally biased region" description="Basic and acidic residues" evidence="1">
    <location>
        <begin position="2136"/>
        <end position="2146"/>
    </location>
</feature>
<feature type="compositionally biased region" description="Basic residues" evidence="1">
    <location>
        <begin position="2054"/>
        <end position="2063"/>
    </location>
</feature>
<keyword evidence="2" id="KW-0812">Transmembrane</keyword>
<feature type="compositionally biased region" description="Basic residues" evidence="1">
    <location>
        <begin position="1807"/>
        <end position="1827"/>
    </location>
</feature>
<dbReference type="EMBL" id="CDMY01000580">
    <property type="protein sequence ID" value="CEM24129.1"/>
    <property type="molecule type" value="Genomic_DNA"/>
</dbReference>
<dbReference type="InParanoid" id="A0A0G4G6X7"/>
<dbReference type="SUPFAM" id="SSF57184">
    <property type="entry name" value="Growth factor receptor domain"/>
    <property type="match status" value="1"/>
</dbReference>
<feature type="region of interest" description="Disordered" evidence="1">
    <location>
        <begin position="883"/>
        <end position="918"/>
    </location>
</feature>
<keyword evidence="6" id="KW-1185">Reference proteome</keyword>
<feature type="compositionally biased region" description="Basic and acidic residues" evidence="1">
    <location>
        <begin position="776"/>
        <end position="785"/>
    </location>
</feature>
<proteinExistence type="predicted"/>
<accession>A0A0G4G6X7</accession>
<feature type="compositionally biased region" description="Pro residues" evidence="1">
    <location>
        <begin position="2164"/>
        <end position="2174"/>
    </location>
</feature>
<feature type="region of interest" description="Disordered" evidence="1">
    <location>
        <begin position="970"/>
        <end position="1016"/>
    </location>
</feature>
<feature type="domain" description="Tyrosine-protein kinase ephrin type A/B receptor-like" evidence="4">
    <location>
        <begin position="454"/>
        <end position="485"/>
    </location>
</feature>
<feature type="compositionally biased region" description="Basic residues" evidence="1">
    <location>
        <begin position="909"/>
        <end position="918"/>
    </location>
</feature>
<feature type="compositionally biased region" description="Polar residues" evidence="1">
    <location>
        <begin position="970"/>
        <end position="985"/>
    </location>
</feature>
<reference evidence="5 6" key="1">
    <citation type="submission" date="2014-11" db="EMBL/GenBank/DDBJ databases">
        <authorList>
            <person name="Zhu J."/>
            <person name="Qi W."/>
            <person name="Song R."/>
        </authorList>
    </citation>
    <scope>NUCLEOTIDE SEQUENCE [LARGE SCALE GENOMIC DNA]</scope>
</reference>
<feature type="compositionally biased region" description="Basic and acidic residues" evidence="1">
    <location>
        <begin position="2044"/>
        <end position="2053"/>
    </location>
</feature>
<feature type="compositionally biased region" description="Polar residues" evidence="1">
    <location>
        <begin position="2111"/>
        <end position="2120"/>
    </location>
</feature>
<evidence type="ECO:0000313" key="6">
    <source>
        <dbReference type="Proteomes" id="UP000041254"/>
    </source>
</evidence>
<dbReference type="VEuPathDB" id="CryptoDB:Vbra_22028"/>
<feature type="chain" id="PRO_5005189583" description="Tyrosine-protein kinase ephrin type A/B receptor-like domain-containing protein" evidence="3">
    <location>
        <begin position="17"/>
        <end position="2358"/>
    </location>
</feature>
<name>A0A0G4G6X7_VITBC</name>
<protein>
    <recommendedName>
        <fullName evidence="4">Tyrosine-protein kinase ephrin type A/B receptor-like domain-containing protein</fullName>
    </recommendedName>
</protein>
<evidence type="ECO:0000313" key="5">
    <source>
        <dbReference type="EMBL" id="CEM24129.1"/>
    </source>
</evidence>
<keyword evidence="2" id="KW-0472">Membrane</keyword>
<feature type="transmembrane region" description="Helical" evidence="2">
    <location>
        <begin position="1186"/>
        <end position="1203"/>
    </location>
</feature>
<feature type="region of interest" description="Disordered" evidence="1">
    <location>
        <begin position="1982"/>
        <end position="2026"/>
    </location>
</feature>
<dbReference type="Proteomes" id="UP000041254">
    <property type="component" value="Unassembled WGS sequence"/>
</dbReference>
<feature type="compositionally biased region" description="Low complexity" evidence="1">
    <location>
        <begin position="2087"/>
        <end position="2096"/>
    </location>
</feature>
<feature type="region of interest" description="Disordered" evidence="1">
    <location>
        <begin position="774"/>
        <end position="864"/>
    </location>
</feature>
<evidence type="ECO:0000256" key="1">
    <source>
        <dbReference type="SAM" id="MobiDB-lite"/>
    </source>
</evidence>
<feature type="compositionally biased region" description="Basic and acidic residues" evidence="1">
    <location>
        <begin position="1982"/>
        <end position="1994"/>
    </location>
</feature>
<feature type="region of interest" description="Disordered" evidence="1">
    <location>
        <begin position="1029"/>
        <end position="1108"/>
    </location>
</feature>
<feature type="transmembrane region" description="Helical" evidence="2">
    <location>
        <begin position="684"/>
        <end position="707"/>
    </location>
</feature>
<feature type="compositionally biased region" description="Basic residues" evidence="1">
    <location>
        <begin position="2203"/>
        <end position="2217"/>
    </location>
</feature>
<keyword evidence="3" id="KW-0732">Signal</keyword>
<feature type="compositionally biased region" description="Pro residues" evidence="1">
    <location>
        <begin position="1001"/>
        <end position="1010"/>
    </location>
</feature>
<dbReference type="OrthoDB" id="195103at2759"/>
<evidence type="ECO:0000256" key="3">
    <source>
        <dbReference type="SAM" id="SignalP"/>
    </source>
</evidence>
<dbReference type="PANTHER" id="PTHR11319:SF35">
    <property type="entry name" value="OUTER MEMBRANE PROTEIN PMPC-RELATED"/>
    <property type="match status" value="1"/>
</dbReference>
<feature type="region of interest" description="Disordered" evidence="1">
    <location>
        <begin position="1784"/>
        <end position="1854"/>
    </location>
</feature>
<feature type="compositionally biased region" description="Basic and acidic residues" evidence="1">
    <location>
        <begin position="1830"/>
        <end position="1839"/>
    </location>
</feature>
<organism evidence="5 6">
    <name type="scientific">Vitrella brassicaformis (strain CCMP3155)</name>
    <dbReference type="NCBI Taxonomy" id="1169540"/>
    <lineage>
        <taxon>Eukaryota</taxon>
        <taxon>Sar</taxon>
        <taxon>Alveolata</taxon>
        <taxon>Colpodellida</taxon>
        <taxon>Vitrellaceae</taxon>
        <taxon>Vitrella</taxon>
    </lineage>
</organism>
<feature type="transmembrane region" description="Helical" evidence="2">
    <location>
        <begin position="1362"/>
        <end position="1379"/>
    </location>
</feature>
<keyword evidence="2" id="KW-1133">Transmembrane helix</keyword>
<feature type="compositionally biased region" description="Low complexity" evidence="1">
    <location>
        <begin position="1070"/>
        <end position="1094"/>
    </location>
</feature>
<dbReference type="InterPro" id="IPR011641">
    <property type="entry name" value="Tyr-kin_ephrin_A/B_rcpt-like"/>
</dbReference>
<feature type="transmembrane region" description="Helical" evidence="2">
    <location>
        <begin position="644"/>
        <end position="663"/>
    </location>
</feature>
<dbReference type="Gene3D" id="2.10.50.10">
    <property type="entry name" value="Tumor Necrosis Factor Receptor, subunit A, domain 2"/>
    <property type="match status" value="1"/>
</dbReference>
<feature type="transmembrane region" description="Helical" evidence="2">
    <location>
        <begin position="1405"/>
        <end position="1430"/>
    </location>
</feature>